<organism evidence="1 2">
    <name type="scientific">Gracilibacillus boraciitolerans JCM 21714</name>
    <dbReference type="NCBI Taxonomy" id="1298598"/>
    <lineage>
        <taxon>Bacteria</taxon>
        <taxon>Bacillati</taxon>
        <taxon>Bacillota</taxon>
        <taxon>Bacilli</taxon>
        <taxon>Bacillales</taxon>
        <taxon>Bacillaceae</taxon>
        <taxon>Gracilibacillus</taxon>
    </lineage>
</organism>
<evidence type="ECO:0000313" key="2">
    <source>
        <dbReference type="Proteomes" id="UP000019102"/>
    </source>
</evidence>
<sequence>MNSMISYQGHHIHYSLYKNPPTKPSLLLLHGFLASTYCYRHLIPLLQKDYQLIAIDIPPHLEKATK</sequence>
<dbReference type="InterPro" id="IPR029058">
    <property type="entry name" value="AB_hydrolase_fold"/>
</dbReference>
<evidence type="ECO:0000313" key="1">
    <source>
        <dbReference type="EMBL" id="GAE94012.1"/>
    </source>
</evidence>
<keyword evidence="2" id="KW-1185">Reference proteome</keyword>
<protein>
    <recommendedName>
        <fullName evidence="3">Hydrolase</fullName>
    </recommendedName>
</protein>
<name>W4VLC9_9BACI</name>
<reference evidence="1 2" key="1">
    <citation type="journal article" date="2014" name="Genome Announc.">
        <title>Draft Genome Sequence of the Boron-Tolerant and Moderately Halotolerant Bacterium Gracilibacillus boraciitolerans JCM 21714T.</title>
        <authorList>
            <person name="Ahmed I."/>
            <person name="Oshima K."/>
            <person name="Suda W."/>
            <person name="Kitamura K."/>
            <person name="Iida T."/>
            <person name="Ohmori Y."/>
            <person name="Fujiwara T."/>
            <person name="Hattori M."/>
            <person name="Ohkuma M."/>
        </authorList>
    </citation>
    <scope>NUCLEOTIDE SEQUENCE [LARGE SCALE GENOMIC DNA]</scope>
    <source>
        <strain evidence="1 2">JCM 21714</strain>
    </source>
</reference>
<dbReference type="STRING" id="1298598.JCM21714_3137"/>
<dbReference type="OrthoDB" id="9797695at2"/>
<dbReference type="EMBL" id="BAVS01000018">
    <property type="protein sequence ID" value="GAE94012.1"/>
    <property type="molecule type" value="Genomic_DNA"/>
</dbReference>
<dbReference type="AlphaFoldDB" id="W4VLC9"/>
<dbReference type="Gene3D" id="3.40.50.1820">
    <property type="entry name" value="alpha/beta hydrolase"/>
    <property type="match status" value="1"/>
</dbReference>
<gene>
    <name evidence="1" type="ORF">JCM21714_3137</name>
</gene>
<evidence type="ECO:0008006" key="3">
    <source>
        <dbReference type="Google" id="ProtNLM"/>
    </source>
</evidence>
<proteinExistence type="predicted"/>
<dbReference type="Proteomes" id="UP000019102">
    <property type="component" value="Unassembled WGS sequence"/>
</dbReference>
<dbReference type="RefSeq" id="WP_148295021.1">
    <property type="nucleotide sequence ID" value="NZ_BAVS01000018.1"/>
</dbReference>
<accession>W4VLC9</accession>
<comment type="caution">
    <text evidence="1">The sequence shown here is derived from an EMBL/GenBank/DDBJ whole genome shotgun (WGS) entry which is preliminary data.</text>
</comment>
<dbReference type="eggNOG" id="COG2267">
    <property type="taxonomic scope" value="Bacteria"/>
</dbReference>
<dbReference type="SUPFAM" id="SSF53474">
    <property type="entry name" value="alpha/beta-Hydrolases"/>
    <property type="match status" value="1"/>
</dbReference>